<feature type="transmembrane region" description="Helical" evidence="1">
    <location>
        <begin position="13"/>
        <end position="39"/>
    </location>
</feature>
<organism evidence="3">
    <name type="scientific">Streptomyces davaonensis (strain DSM 101723 / JCM 4913 / KCC S-0913 / 768)</name>
    <dbReference type="NCBI Taxonomy" id="1214101"/>
    <lineage>
        <taxon>Bacteria</taxon>
        <taxon>Bacillati</taxon>
        <taxon>Actinomycetota</taxon>
        <taxon>Actinomycetes</taxon>
        <taxon>Kitasatosporales</taxon>
        <taxon>Streptomycetaceae</taxon>
        <taxon>Streptomyces</taxon>
    </lineage>
</organism>
<reference evidence="2 3" key="1">
    <citation type="journal article" date="2012" name="J. Bacteriol.">
        <title>Genome sequence of the bacterium Streptomyces davawensis JCM 4913 and heterologous production of the unique antibiotic roseoflavin.</title>
        <authorList>
            <person name="Jankowitsch F."/>
            <person name="Schwarz J."/>
            <person name="Ruckert C."/>
            <person name="Gust B."/>
            <person name="Szczepanowski R."/>
            <person name="Blom J."/>
            <person name="Pelzer S."/>
            <person name="Kalinowski J."/>
            <person name="Mack M."/>
        </authorList>
    </citation>
    <scope>NUCLEOTIDE SEQUENCE [LARGE SCALE GENOMIC DNA]</scope>
    <source>
        <strain evidence="3">DSM 101723 / JCM 4913 / KCC S-0913 / 768</strain>
        <plasmid evidence="2 3">pSDA1</plasmid>
    </source>
</reference>
<dbReference type="HOGENOM" id="CLU_2883838_0_0_11"/>
<name>K4RGQ4_STRDJ</name>
<evidence type="ECO:0000313" key="2">
    <source>
        <dbReference type="EMBL" id="CCK32977.1"/>
    </source>
</evidence>
<evidence type="ECO:0000256" key="1">
    <source>
        <dbReference type="SAM" id="Phobius"/>
    </source>
</evidence>
<dbReference type="Proteomes" id="UP000008043">
    <property type="component" value="Plasmid pSDA1"/>
</dbReference>
<gene>
    <name evidence="2" type="ORF">BN159_p106</name>
</gene>
<dbReference type="KEGG" id="sdv:BN159_p106"/>
<evidence type="ECO:0000313" key="3">
    <source>
        <dbReference type="Proteomes" id="UP000008043"/>
    </source>
</evidence>
<keyword evidence="1" id="KW-0812">Transmembrane</keyword>
<keyword evidence="1" id="KW-1133">Transmembrane helix</keyword>
<proteinExistence type="predicted"/>
<dbReference type="AlphaFoldDB" id="K4RGQ4"/>
<dbReference type="EMBL" id="HE971710">
    <property type="protein sequence ID" value="CCK32977.1"/>
    <property type="molecule type" value="Genomic_DNA"/>
</dbReference>
<dbReference type="RefSeq" id="WP_015449516.1">
    <property type="nucleotide sequence ID" value="NC_020545.1"/>
</dbReference>
<dbReference type="PATRIC" id="fig|1214101.3.peg.8681"/>
<geneLocation type="plasmid" evidence="2 3">
    <name>pSDA1</name>
</geneLocation>
<keyword evidence="2" id="KW-0614">Plasmid</keyword>
<accession>K4RGQ4</accession>
<protein>
    <submittedName>
        <fullName evidence="2">Putative secreted protein</fullName>
    </submittedName>
</protein>
<sequence length="63" mass="7149">MTAIAPFLARVPLLVWALLAVVALYLLLIVLLSLTAVYARKPVRRRAAAEMVRVLWFTRGREE</sequence>
<keyword evidence="3" id="KW-1185">Reference proteome</keyword>
<keyword evidence="1" id="KW-0472">Membrane</keyword>